<evidence type="ECO:0000313" key="9">
    <source>
        <dbReference type="EMBL" id="MCW7556229.1"/>
    </source>
</evidence>
<dbReference type="PANTHER" id="PTHR43196:SF1">
    <property type="entry name" value="SULFATE ADENYLYLTRANSFERASE SUBUNIT 2"/>
    <property type="match status" value="1"/>
</dbReference>
<dbReference type="PANTHER" id="PTHR43196">
    <property type="entry name" value="SULFATE ADENYLYLTRANSFERASE SUBUNIT 2"/>
    <property type="match status" value="1"/>
</dbReference>
<reference evidence="9 10" key="1">
    <citation type="submission" date="2022-10" db="EMBL/GenBank/DDBJ databases">
        <title>High-quality genome sequences of two octocoral-associated bacteria, Endozoicomonas euniceicola EF212 and Endozoicomonas gorgoniicola PS125.</title>
        <authorList>
            <person name="Chiou Y.-J."/>
            <person name="Chen Y.-H."/>
        </authorList>
    </citation>
    <scope>NUCLEOTIDE SEQUENCE [LARGE SCALE GENOMIC DNA]</scope>
    <source>
        <strain evidence="9 10">PS125</strain>
    </source>
</reference>
<sequence>MSGEQSRYQLNHLKQLEAESIHIIREVTAGFDNPVMLYSIGKDSAVMLHLAMKAFYPGKPPFPLMHVDTLWKFKEMIEFRDQHVKQLGLELIVHTNPEGVEQGIGPFTHGSAKHTDVMKTQALKQALDQYGFDAAFGGARRDEEKSRAKERVYSFRDANHRWDPKNQRPELWNIYNSQVEKGESIRVFPLSNWTELDIWQYIHQENIPIVPLYLSKERPVVERDGNLIMVDDERLPLYEDEEPQMKKVRFRTLGCYPLTGAVESNADTLTEVIQEMLLTNTSERQGRVIDHDSAGSMEKKKQEGYF</sequence>
<gene>
    <name evidence="6 9" type="primary">cysD</name>
    <name evidence="9" type="ORF">NX722_27090</name>
</gene>
<keyword evidence="3 6" id="KW-0548">Nucleotidyltransferase</keyword>
<dbReference type="Gene3D" id="3.40.50.620">
    <property type="entry name" value="HUPs"/>
    <property type="match status" value="1"/>
</dbReference>
<evidence type="ECO:0000259" key="8">
    <source>
        <dbReference type="Pfam" id="PF01507"/>
    </source>
</evidence>
<dbReference type="EC" id="2.7.7.4" evidence="6"/>
<proteinExistence type="inferred from homology"/>
<comment type="subunit">
    <text evidence="6">Heterodimer composed of CysD, the smaller subunit, and CysN.</text>
</comment>
<keyword evidence="4 6" id="KW-0547">Nucleotide-binding</keyword>
<dbReference type="NCBIfam" id="NF009214">
    <property type="entry name" value="PRK12563.1"/>
    <property type="match status" value="1"/>
</dbReference>
<keyword evidence="2 6" id="KW-0808">Transferase</keyword>
<keyword evidence="10" id="KW-1185">Reference proteome</keyword>
<dbReference type="PIRSF" id="PIRSF002936">
    <property type="entry name" value="CysDAde_trans"/>
    <property type="match status" value="1"/>
</dbReference>
<evidence type="ECO:0000256" key="6">
    <source>
        <dbReference type="HAMAP-Rule" id="MF_00064"/>
    </source>
</evidence>
<comment type="caution">
    <text evidence="9">The sequence shown here is derived from an EMBL/GenBank/DDBJ whole genome shotgun (WGS) entry which is preliminary data.</text>
</comment>
<dbReference type="SUPFAM" id="SSF52402">
    <property type="entry name" value="Adenine nucleotide alpha hydrolases-like"/>
    <property type="match status" value="1"/>
</dbReference>
<comment type="function">
    <text evidence="6">With CysN forms the ATP sulfurylase (ATPS) that catalyzes the adenylation of sulfate producing adenosine 5'-phosphosulfate (APS) and diphosphate, the first enzymatic step in sulfur assimilation pathway. APS synthesis involves the formation of a high-energy phosphoric-sulfuric acid anhydride bond driven by GTP hydrolysis by CysN coupled to ATP hydrolysis by CysD.</text>
</comment>
<protein>
    <recommendedName>
        <fullName evidence="6">Sulfate adenylyltransferase subunit 2</fullName>
        <ecNumber evidence="6">2.7.7.4</ecNumber>
    </recommendedName>
    <alternativeName>
        <fullName evidence="6">ATP-sulfurylase small subunit</fullName>
    </alternativeName>
    <alternativeName>
        <fullName evidence="6">Sulfate adenylate transferase</fullName>
        <shortName evidence="6">SAT</shortName>
    </alternativeName>
</protein>
<dbReference type="InterPro" id="IPR050128">
    <property type="entry name" value="Sulfate_adenylyltrnsfr_sub2"/>
</dbReference>
<dbReference type="InterPro" id="IPR002500">
    <property type="entry name" value="PAPS_reduct_dom"/>
</dbReference>
<dbReference type="EMBL" id="JAPFCC010000001">
    <property type="protein sequence ID" value="MCW7556229.1"/>
    <property type="molecule type" value="Genomic_DNA"/>
</dbReference>
<dbReference type="NCBIfam" id="TIGR02039">
    <property type="entry name" value="CysD"/>
    <property type="match status" value="1"/>
</dbReference>
<dbReference type="GO" id="GO:0004781">
    <property type="term" value="F:sulfate adenylyltransferase (ATP) activity"/>
    <property type="evidence" value="ECO:0007669"/>
    <property type="project" value="UniProtKB-EC"/>
</dbReference>
<dbReference type="Proteomes" id="UP001209854">
    <property type="component" value="Unassembled WGS sequence"/>
</dbReference>
<dbReference type="InterPro" id="IPR014729">
    <property type="entry name" value="Rossmann-like_a/b/a_fold"/>
</dbReference>
<evidence type="ECO:0000256" key="3">
    <source>
        <dbReference type="ARBA" id="ARBA00022695"/>
    </source>
</evidence>
<keyword evidence="5 6" id="KW-0067">ATP-binding</keyword>
<organism evidence="9 10">
    <name type="scientific">Endozoicomonas gorgoniicola</name>
    <dbReference type="NCBI Taxonomy" id="1234144"/>
    <lineage>
        <taxon>Bacteria</taxon>
        <taxon>Pseudomonadati</taxon>
        <taxon>Pseudomonadota</taxon>
        <taxon>Gammaproteobacteria</taxon>
        <taxon>Oceanospirillales</taxon>
        <taxon>Endozoicomonadaceae</taxon>
        <taxon>Endozoicomonas</taxon>
    </lineage>
</organism>
<dbReference type="HAMAP" id="MF_00064">
    <property type="entry name" value="Sulf_adenylyltr_sub2"/>
    <property type="match status" value="1"/>
</dbReference>
<comment type="similarity">
    <text evidence="1 6">Belongs to the PAPS reductase family. CysD subfamily.</text>
</comment>
<feature type="domain" description="Phosphoadenosine phosphosulphate reductase" evidence="8">
    <location>
        <begin position="33"/>
        <end position="260"/>
    </location>
</feature>
<evidence type="ECO:0000256" key="5">
    <source>
        <dbReference type="ARBA" id="ARBA00022840"/>
    </source>
</evidence>
<accession>A0ABT3N4U2</accession>
<name>A0ABT3N4U2_9GAMM</name>
<dbReference type="CDD" id="cd23946">
    <property type="entry name" value="Sulfate_adenylyltransferase_2"/>
    <property type="match status" value="1"/>
</dbReference>
<dbReference type="Pfam" id="PF01507">
    <property type="entry name" value="PAPS_reduct"/>
    <property type="match status" value="1"/>
</dbReference>
<dbReference type="InterPro" id="IPR011784">
    <property type="entry name" value="SO4_adenylTrfase_ssu"/>
</dbReference>
<evidence type="ECO:0000256" key="2">
    <source>
        <dbReference type="ARBA" id="ARBA00022679"/>
    </source>
</evidence>
<feature type="region of interest" description="Disordered" evidence="7">
    <location>
        <begin position="284"/>
        <end position="306"/>
    </location>
</feature>
<dbReference type="RefSeq" id="WP_262565934.1">
    <property type="nucleotide sequence ID" value="NZ_JAPFCC010000001.1"/>
</dbReference>
<evidence type="ECO:0000313" key="10">
    <source>
        <dbReference type="Proteomes" id="UP001209854"/>
    </source>
</evidence>
<dbReference type="NCBIfam" id="NF003587">
    <property type="entry name" value="PRK05253.1"/>
    <property type="match status" value="1"/>
</dbReference>
<evidence type="ECO:0000256" key="1">
    <source>
        <dbReference type="ARBA" id="ARBA00008885"/>
    </source>
</evidence>
<comment type="catalytic activity">
    <reaction evidence="6">
        <text>sulfate + ATP + H(+) = adenosine 5'-phosphosulfate + diphosphate</text>
        <dbReference type="Rhea" id="RHEA:18133"/>
        <dbReference type="ChEBI" id="CHEBI:15378"/>
        <dbReference type="ChEBI" id="CHEBI:16189"/>
        <dbReference type="ChEBI" id="CHEBI:30616"/>
        <dbReference type="ChEBI" id="CHEBI:33019"/>
        <dbReference type="ChEBI" id="CHEBI:58243"/>
        <dbReference type="EC" id="2.7.7.4"/>
    </reaction>
</comment>
<evidence type="ECO:0000256" key="7">
    <source>
        <dbReference type="SAM" id="MobiDB-lite"/>
    </source>
</evidence>
<evidence type="ECO:0000256" key="4">
    <source>
        <dbReference type="ARBA" id="ARBA00022741"/>
    </source>
</evidence>
<comment type="pathway">
    <text evidence="6">Sulfur metabolism; hydrogen sulfide biosynthesis; sulfite from sulfate: step 1/3.</text>
</comment>